<evidence type="ECO:0000256" key="4">
    <source>
        <dbReference type="ARBA" id="ARBA00007837"/>
    </source>
</evidence>
<sequence>MLTQLREIVEKVAGAPRLTEALDILVNEICLAMETEVCSVYLADHDRRCYYLMATRGLKKPRGRTVALAFDEGIVGLVGRLAEPINLADAQSHPSFKYVPSVKEERFRSFLGVPIISRRQLLGVLVVQQREHRQFDESEESFLVTLATQMATILSQSQLNALFGQYRQTRIRALAASPGVAVAEGWVDITQPSLEQVFAASTLDTHRERERLSLAMDEASSEFRRYSKRFTASVHKESAAIFDLYSHLLSDNRLKKDLYAEIDAGSVAEWAVKKVIEKFAAQFASLQDSYLRERSGDLRVLGQRLLFHLDDTVQGTNTWPERFVLVADELTATTLAELPHDRLSGVVVRDGASNSHAAIMVRAMGIPTVMGADIQPELLNGRLLIVDGYRGELLVDPEPVLVQEYQRLISEENELSKLAEDVVEQPARLKSGELVKVMLNAGLSAEHEKAQGSWVDGVGLYRTEIPFMLQNGFPSEEEQVAQYQGMLQLFLEKPVTLRTLDIGADKQLPYMPISEENPCLGWRGIRLTLDQPEIFLVQVRAMLRANVASDNLSILLPMITSIDEIDEAKRLIDRAGREVEEMLGYAIPRPRIGVMIEVPSMIFMIGHLTGRVDFVSVGTNDLTQYLLAVDRNNTRVANLYDCLHPAVLRGLKTIALEAEKADIELCLCGEMAGDPICVAVLVGLGYHHLSMNGRNVARVKYLLQHIDYQEARQLAEQSLKATLTSEVRHQIAAFMERRGLGGLIRGGR</sequence>
<dbReference type="InterPro" id="IPR040442">
    <property type="entry name" value="Pyrv_kinase-like_dom_sf"/>
</dbReference>
<evidence type="ECO:0000256" key="11">
    <source>
        <dbReference type="ARBA" id="ARBA00022723"/>
    </source>
</evidence>
<keyword evidence="7" id="KW-0963">Cytoplasm</keyword>
<keyword evidence="8" id="KW-0762">Sugar transport</keyword>
<keyword evidence="12" id="KW-0418">Kinase</keyword>
<dbReference type="SMART" id="SM00065">
    <property type="entry name" value="GAF"/>
    <property type="match status" value="1"/>
</dbReference>
<name>A0AA50HR74_9GAMM</name>
<comment type="similarity">
    <text evidence="4">Belongs to the PEP-utilizing enzyme family.</text>
</comment>
<dbReference type="SUPFAM" id="SSF52009">
    <property type="entry name" value="Phosphohistidine domain"/>
    <property type="match status" value="1"/>
</dbReference>
<evidence type="ECO:0000313" key="15">
    <source>
        <dbReference type="EMBL" id="WLS79760.1"/>
    </source>
</evidence>
<comment type="cofactor">
    <cofactor evidence="2">
        <name>Mg(2+)</name>
        <dbReference type="ChEBI" id="CHEBI:18420"/>
    </cofactor>
</comment>
<evidence type="ECO:0000256" key="13">
    <source>
        <dbReference type="ARBA" id="ARBA00022842"/>
    </source>
</evidence>
<gene>
    <name evidence="15" type="primary">ptsP</name>
    <name evidence="15" type="ORF">Q3V30_04430</name>
</gene>
<evidence type="ECO:0000256" key="2">
    <source>
        <dbReference type="ARBA" id="ARBA00001946"/>
    </source>
</evidence>
<dbReference type="GO" id="GO:0005737">
    <property type="term" value="C:cytoplasm"/>
    <property type="evidence" value="ECO:0007669"/>
    <property type="project" value="UniProtKB-SubCell"/>
</dbReference>
<dbReference type="Pfam" id="PF01590">
    <property type="entry name" value="GAF"/>
    <property type="match status" value="1"/>
</dbReference>
<keyword evidence="6" id="KW-0813">Transport</keyword>
<dbReference type="Proteomes" id="UP001228139">
    <property type="component" value="Chromosome"/>
</dbReference>
<dbReference type="InterPro" id="IPR018274">
    <property type="entry name" value="PEP_util_AS"/>
</dbReference>
<keyword evidence="10" id="KW-0598">Phosphotransferase system</keyword>
<evidence type="ECO:0000256" key="8">
    <source>
        <dbReference type="ARBA" id="ARBA00022597"/>
    </source>
</evidence>
<accession>A0AA50HR74</accession>
<dbReference type="InterPro" id="IPR023151">
    <property type="entry name" value="PEP_util_CS"/>
</dbReference>
<organism evidence="15 16">
    <name type="scientific">Erwinia pyri</name>
    <dbReference type="NCBI Taxonomy" id="3062598"/>
    <lineage>
        <taxon>Bacteria</taxon>
        <taxon>Pseudomonadati</taxon>
        <taxon>Pseudomonadota</taxon>
        <taxon>Gammaproteobacteria</taxon>
        <taxon>Enterobacterales</taxon>
        <taxon>Erwiniaceae</taxon>
        <taxon>Erwinia</taxon>
    </lineage>
</organism>
<dbReference type="NCBIfam" id="NF008283">
    <property type="entry name" value="PRK11061.1"/>
    <property type="match status" value="1"/>
</dbReference>
<evidence type="ECO:0000313" key="16">
    <source>
        <dbReference type="Proteomes" id="UP001228139"/>
    </source>
</evidence>
<comment type="catalytic activity">
    <reaction evidence="1">
        <text>L-histidyl-[protein] + phosphoenolpyruvate = N(pros)-phospho-L-histidyl-[protein] + pyruvate</text>
        <dbReference type="Rhea" id="RHEA:23880"/>
        <dbReference type="Rhea" id="RHEA-COMP:9745"/>
        <dbReference type="Rhea" id="RHEA-COMP:9746"/>
        <dbReference type="ChEBI" id="CHEBI:15361"/>
        <dbReference type="ChEBI" id="CHEBI:29979"/>
        <dbReference type="ChEBI" id="CHEBI:58702"/>
        <dbReference type="ChEBI" id="CHEBI:64837"/>
        <dbReference type="EC" id="2.7.3.9"/>
    </reaction>
</comment>
<dbReference type="SUPFAM" id="SSF47831">
    <property type="entry name" value="Enzyme I of the PEP:sugar phosphotransferase system HPr-binding (sub)domain"/>
    <property type="match status" value="1"/>
</dbReference>
<evidence type="ECO:0000256" key="5">
    <source>
        <dbReference type="ARBA" id="ARBA00012232"/>
    </source>
</evidence>
<evidence type="ECO:0000259" key="14">
    <source>
        <dbReference type="SMART" id="SM00065"/>
    </source>
</evidence>
<dbReference type="FunFam" id="3.30.450.40:FF:000012">
    <property type="entry name" value="Phosphoenolpyruvate-protein phosphotransferase PtsP"/>
    <property type="match status" value="1"/>
</dbReference>
<evidence type="ECO:0000256" key="3">
    <source>
        <dbReference type="ARBA" id="ARBA00004496"/>
    </source>
</evidence>
<dbReference type="GO" id="GO:0046872">
    <property type="term" value="F:metal ion binding"/>
    <property type="evidence" value="ECO:0007669"/>
    <property type="project" value="UniProtKB-KW"/>
</dbReference>
<dbReference type="InterPro" id="IPR003018">
    <property type="entry name" value="GAF"/>
</dbReference>
<dbReference type="PRINTS" id="PR01736">
    <property type="entry name" value="PHPHTRNFRASE"/>
</dbReference>
<dbReference type="PANTHER" id="PTHR46244:SF1">
    <property type="entry name" value="PHOSPHOENOLPYRUVATE-DEPENDENT PHOSPHOTRANSFERASE SYSTEM"/>
    <property type="match status" value="1"/>
</dbReference>
<dbReference type="Pfam" id="PF00391">
    <property type="entry name" value="PEP-utilizers"/>
    <property type="match status" value="1"/>
</dbReference>
<dbReference type="InterPro" id="IPR008731">
    <property type="entry name" value="PTS_EIN"/>
</dbReference>
<dbReference type="FunFam" id="3.20.20.60:FF:000012">
    <property type="entry name" value="Phosphoenolpyruvate-protein phosphotransferase PtsP"/>
    <property type="match status" value="1"/>
</dbReference>
<dbReference type="InterPro" id="IPR036618">
    <property type="entry name" value="PtsI_HPr-bd_sf"/>
</dbReference>
<dbReference type="EC" id="2.7.3.9" evidence="5"/>
<evidence type="ECO:0000256" key="1">
    <source>
        <dbReference type="ARBA" id="ARBA00000683"/>
    </source>
</evidence>
<dbReference type="KEGG" id="epi:Q3V30_04430"/>
<dbReference type="Pfam" id="PF02896">
    <property type="entry name" value="PEP-utilizers_C"/>
    <property type="match status" value="1"/>
</dbReference>
<dbReference type="GO" id="GO:0008965">
    <property type="term" value="F:phosphoenolpyruvate-protein phosphotransferase activity"/>
    <property type="evidence" value="ECO:0007669"/>
    <property type="project" value="UniProtKB-EC"/>
</dbReference>
<evidence type="ECO:0000256" key="6">
    <source>
        <dbReference type="ARBA" id="ARBA00022448"/>
    </source>
</evidence>
<protein>
    <recommendedName>
        <fullName evidence="5">phosphoenolpyruvate--protein phosphotransferase</fullName>
        <ecNumber evidence="5">2.7.3.9</ecNumber>
    </recommendedName>
</protein>
<dbReference type="Gene3D" id="1.10.274.10">
    <property type="entry name" value="PtsI, HPr-binding domain"/>
    <property type="match status" value="1"/>
</dbReference>
<keyword evidence="11" id="KW-0479">Metal-binding</keyword>
<dbReference type="AlphaFoldDB" id="A0AA50HR74"/>
<comment type="subcellular location">
    <subcellularLocation>
        <location evidence="3">Cytoplasm</location>
    </subcellularLocation>
</comment>
<evidence type="ECO:0000256" key="10">
    <source>
        <dbReference type="ARBA" id="ARBA00022683"/>
    </source>
</evidence>
<evidence type="ECO:0000256" key="7">
    <source>
        <dbReference type="ARBA" id="ARBA00022490"/>
    </source>
</evidence>
<reference evidence="15 16" key="1">
    <citation type="submission" date="2023-07" db="EMBL/GenBank/DDBJ databases">
        <title>Pathogenic bacteria of pear tree diseases.</title>
        <authorList>
            <person name="Zhang Z."/>
            <person name="He L."/>
            <person name="Huang R."/>
        </authorList>
    </citation>
    <scope>NUCLEOTIDE SEQUENCE [LARGE SCALE GENOMIC DNA]</scope>
    <source>
        <strain evidence="15 16">DE2</strain>
    </source>
</reference>
<keyword evidence="16" id="KW-1185">Reference proteome</keyword>
<dbReference type="InterPro" id="IPR015813">
    <property type="entry name" value="Pyrv/PenolPyrv_kinase-like_dom"/>
</dbReference>
<dbReference type="InterPro" id="IPR006318">
    <property type="entry name" value="PTS_EI-like"/>
</dbReference>
<dbReference type="Gene3D" id="3.30.450.40">
    <property type="match status" value="1"/>
</dbReference>
<keyword evidence="13" id="KW-0460">Magnesium</keyword>
<dbReference type="Gene3D" id="3.50.30.10">
    <property type="entry name" value="Phosphohistidine domain"/>
    <property type="match status" value="1"/>
</dbReference>
<evidence type="ECO:0000256" key="12">
    <source>
        <dbReference type="ARBA" id="ARBA00022777"/>
    </source>
</evidence>
<dbReference type="GO" id="GO:0016301">
    <property type="term" value="F:kinase activity"/>
    <property type="evidence" value="ECO:0007669"/>
    <property type="project" value="UniProtKB-KW"/>
</dbReference>
<dbReference type="InterPro" id="IPR029016">
    <property type="entry name" value="GAF-like_dom_sf"/>
</dbReference>
<proteinExistence type="inferred from homology"/>
<dbReference type="Pfam" id="PF05524">
    <property type="entry name" value="PEP-utilisers_N"/>
    <property type="match status" value="1"/>
</dbReference>
<dbReference type="SUPFAM" id="SSF51621">
    <property type="entry name" value="Phosphoenolpyruvate/pyruvate domain"/>
    <property type="match status" value="1"/>
</dbReference>
<keyword evidence="9 15" id="KW-0808">Transferase</keyword>
<dbReference type="PROSITE" id="PS00742">
    <property type="entry name" value="PEP_ENZYMES_2"/>
    <property type="match status" value="1"/>
</dbReference>
<dbReference type="InterPro" id="IPR008279">
    <property type="entry name" value="PEP-util_enz_mobile_dom"/>
</dbReference>
<dbReference type="SUPFAM" id="SSF55781">
    <property type="entry name" value="GAF domain-like"/>
    <property type="match status" value="1"/>
</dbReference>
<dbReference type="InterPro" id="IPR050499">
    <property type="entry name" value="PEP-utilizing_PTS_enzyme"/>
</dbReference>
<dbReference type="GO" id="GO:0009401">
    <property type="term" value="P:phosphoenolpyruvate-dependent sugar phosphotransferase system"/>
    <property type="evidence" value="ECO:0007669"/>
    <property type="project" value="UniProtKB-KW"/>
</dbReference>
<dbReference type="PROSITE" id="PS00370">
    <property type="entry name" value="PEP_ENZYMES_PHOS_SITE"/>
    <property type="match status" value="1"/>
</dbReference>
<dbReference type="NCBIfam" id="TIGR01417">
    <property type="entry name" value="PTS_I_fam"/>
    <property type="match status" value="1"/>
</dbReference>
<evidence type="ECO:0000256" key="9">
    <source>
        <dbReference type="ARBA" id="ARBA00022679"/>
    </source>
</evidence>
<dbReference type="InterPro" id="IPR036637">
    <property type="entry name" value="Phosphohistidine_dom_sf"/>
</dbReference>
<dbReference type="RefSeq" id="WP_306210850.1">
    <property type="nucleotide sequence ID" value="NZ_CP132353.1"/>
</dbReference>
<dbReference type="Gene3D" id="3.20.20.60">
    <property type="entry name" value="Phosphoenolpyruvate-binding domains"/>
    <property type="match status" value="1"/>
</dbReference>
<dbReference type="PANTHER" id="PTHR46244">
    <property type="entry name" value="PHOSPHOENOLPYRUVATE-PROTEIN PHOSPHOTRANSFERASE"/>
    <property type="match status" value="1"/>
</dbReference>
<feature type="domain" description="GAF" evidence="14">
    <location>
        <begin position="17"/>
        <end position="164"/>
    </location>
</feature>
<dbReference type="EMBL" id="CP132353">
    <property type="protein sequence ID" value="WLS79760.1"/>
    <property type="molecule type" value="Genomic_DNA"/>
</dbReference>
<dbReference type="InterPro" id="IPR000121">
    <property type="entry name" value="PEP_util_C"/>
</dbReference>